<feature type="compositionally biased region" description="Polar residues" evidence="1">
    <location>
        <begin position="134"/>
        <end position="152"/>
    </location>
</feature>
<proteinExistence type="predicted"/>
<sequence length="251" mass="27239">MSGSNFAWDGHSDVLQGITPTASQADLSPNEFPSSSDPTPGDPASFLGFQFGPDVGVHPYNHGSLNQYLPLPKQSASPTPQPMDYFHYPSARFMSNQDSWNPLQVTGLPANVSFVTRPTGRAHHMNGFSRRCSTDQYSTPSETGSQYNGLHSSDSGYSTRSCTTRSIAASYAVDSACSPGLLPHDYEQDEKVPPWDINSTHHGDAMDIAEQPDSPSLLSLDTIKCEYPGCTWSGKCPSDKRCTSIHLFQVA</sequence>
<evidence type="ECO:0000313" key="3">
    <source>
        <dbReference type="Proteomes" id="UP000054771"/>
    </source>
</evidence>
<organism evidence="2 3">
    <name type="scientific">Aspergillus calidoustus</name>
    <dbReference type="NCBI Taxonomy" id="454130"/>
    <lineage>
        <taxon>Eukaryota</taxon>
        <taxon>Fungi</taxon>
        <taxon>Dikarya</taxon>
        <taxon>Ascomycota</taxon>
        <taxon>Pezizomycotina</taxon>
        <taxon>Eurotiomycetes</taxon>
        <taxon>Eurotiomycetidae</taxon>
        <taxon>Eurotiales</taxon>
        <taxon>Aspergillaceae</taxon>
        <taxon>Aspergillus</taxon>
        <taxon>Aspergillus subgen. Nidulantes</taxon>
    </lineage>
</organism>
<keyword evidence="3" id="KW-1185">Reference proteome</keyword>
<dbReference type="AlphaFoldDB" id="A0A0U5G9M3"/>
<evidence type="ECO:0000313" key="2">
    <source>
        <dbReference type="EMBL" id="CEL08275.1"/>
    </source>
</evidence>
<dbReference type="Proteomes" id="UP000054771">
    <property type="component" value="Unassembled WGS sequence"/>
</dbReference>
<reference evidence="3" key="1">
    <citation type="journal article" date="2016" name="Genome Announc.">
        <title>Draft genome sequences of fungus Aspergillus calidoustus.</title>
        <authorList>
            <person name="Horn F."/>
            <person name="Linde J."/>
            <person name="Mattern D.J."/>
            <person name="Walther G."/>
            <person name="Guthke R."/>
            <person name="Scherlach K."/>
            <person name="Martin K."/>
            <person name="Brakhage A.A."/>
            <person name="Petzke L."/>
            <person name="Valiante V."/>
        </authorList>
    </citation>
    <scope>NUCLEOTIDE SEQUENCE [LARGE SCALE GENOMIC DNA]</scope>
    <source>
        <strain evidence="3">SF006504</strain>
    </source>
</reference>
<gene>
    <name evidence="2" type="ORF">ASPCAL11426</name>
</gene>
<dbReference type="EMBL" id="CDMC01000011">
    <property type="protein sequence ID" value="CEL08275.1"/>
    <property type="molecule type" value="Genomic_DNA"/>
</dbReference>
<accession>A0A0U5G9M3</accession>
<feature type="compositionally biased region" description="Polar residues" evidence="1">
    <location>
        <begin position="18"/>
        <end position="38"/>
    </location>
</feature>
<protein>
    <submittedName>
        <fullName evidence="2">Uncharacterized protein</fullName>
    </submittedName>
</protein>
<dbReference type="STRING" id="454130.A0A0U5G9M3"/>
<name>A0A0U5G9M3_ASPCI</name>
<feature type="region of interest" description="Disordered" evidence="1">
    <location>
        <begin position="125"/>
        <end position="152"/>
    </location>
</feature>
<feature type="region of interest" description="Disordered" evidence="1">
    <location>
        <begin position="1"/>
        <end position="48"/>
    </location>
</feature>
<evidence type="ECO:0000256" key="1">
    <source>
        <dbReference type="SAM" id="MobiDB-lite"/>
    </source>
</evidence>
<dbReference type="OrthoDB" id="6077919at2759"/>